<dbReference type="EMBL" id="QXFZ01000339">
    <property type="protein sequence ID" value="KAE9120356.1"/>
    <property type="molecule type" value="Genomic_DNA"/>
</dbReference>
<reference evidence="12 13" key="1">
    <citation type="submission" date="2018-08" db="EMBL/GenBank/DDBJ databases">
        <title>Genomic investigation of the strawberry pathogen Phytophthora fragariae indicates pathogenicity is determined by transcriptional variation in three key races.</title>
        <authorList>
            <person name="Adams T.M."/>
            <person name="Armitage A.D."/>
            <person name="Sobczyk M.K."/>
            <person name="Bates H.J."/>
            <person name="Dunwell J.M."/>
            <person name="Nellist C.F."/>
            <person name="Harrison R.J."/>
        </authorList>
    </citation>
    <scope>NUCLEOTIDE SEQUENCE [LARGE SCALE GENOMIC DNA]</scope>
    <source>
        <strain evidence="10 14">A4</strain>
        <strain evidence="9 15">BC-1</strain>
        <strain evidence="8 19">BC-23</strain>
        <strain evidence="7 13">NOV-27</strain>
        <strain evidence="6 16">NOV-5</strain>
        <strain evidence="4 17">NOV-71</strain>
        <strain evidence="11 20">NOV-77</strain>
        <strain evidence="2 12">NOV-9</strain>
        <strain evidence="5 21">ONT-3</strain>
        <strain evidence="3 18">SCRP245</strain>
    </source>
</reference>
<evidence type="ECO:0000313" key="15">
    <source>
        <dbReference type="Proteomes" id="UP000440367"/>
    </source>
</evidence>
<dbReference type="Proteomes" id="UP000440367">
    <property type="component" value="Unassembled WGS sequence"/>
</dbReference>
<dbReference type="Proteomes" id="UP000460718">
    <property type="component" value="Unassembled WGS sequence"/>
</dbReference>
<comment type="caution">
    <text evidence="7">The sequence shown here is derived from an EMBL/GenBank/DDBJ whole genome shotgun (WGS) entry which is preliminary data.</text>
</comment>
<dbReference type="Proteomes" id="UP000476176">
    <property type="component" value="Unassembled WGS sequence"/>
</dbReference>
<accession>A0A6A3XGK3</accession>
<dbReference type="EMBL" id="QXGB01000877">
    <property type="protein sequence ID" value="KAE9202178.1"/>
    <property type="molecule type" value="Genomic_DNA"/>
</dbReference>
<evidence type="ECO:0000313" key="9">
    <source>
        <dbReference type="EMBL" id="KAE9256840.1"/>
    </source>
</evidence>
<evidence type="ECO:0000313" key="21">
    <source>
        <dbReference type="Proteomes" id="UP000488956"/>
    </source>
</evidence>
<evidence type="ECO:0000256" key="1">
    <source>
        <dbReference type="SAM" id="SignalP"/>
    </source>
</evidence>
<dbReference type="EMBL" id="QXFW01000286">
    <property type="protein sequence ID" value="KAE9017444.1"/>
    <property type="molecule type" value="Genomic_DNA"/>
</dbReference>
<protein>
    <submittedName>
        <fullName evidence="7">Uncharacterized protein</fullName>
    </submittedName>
</protein>
<dbReference type="Proteomes" id="UP000429523">
    <property type="component" value="Unassembled WGS sequence"/>
</dbReference>
<dbReference type="EMBL" id="QXGA01000305">
    <property type="protein sequence ID" value="KAE9148153.1"/>
    <property type="molecule type" value="Genomic_DNA"/>
</dbReference>
<dbReference type="EMBL" id="QXGF01000959">
    <property type="protein sequence ID" value="KAE8933955.1"/>
    <property type="molecule type" value="Genomic_DNA"/>
</dbReference>
<feature type="chain" id="PRO_5036380872" evidence="1">
    <location>
        <begin position="24"/>
        <end position="70"/>
    </location>
</feature>
<evidence type="ECO:0000313" key="5">
    <source>
        <dbReference type="EMBL" id="KAE9120679.1"/>
    </source>
</evidence>
<keyword evidence="13" id="KW-1185">Reference proteome</keyword>
<gene>
    <name evidence="10" type="ORF">PF001_g7078</name>
    <name evidence="9" type="ORF">PF002_g1597</name>
    <name evidence="8" type="ORF">PF004_g14762</name>
    <name evidence="7" type="ORF">PF005_g14669</name>
    <name evidence="6" type="ORF">PF006_g7228</name>
    <name evidence="4" type="ORF">PF007_g8203</name>
    <name evidence="11" type="ORF">PF008_g4555</name>
    <name evidence="2" type="ORF">PF009_g16052</name>
    <name evidence="5" type="ORF">PF010_g7405</name>
    <name evidence="3" type="ORF">PF011_g6704</name>
</gene>
<dbReference type="EMBL" id="QXGC01000956">
    <property type="protein sequence ID" value="KAE9215412.1"/>
    <property type="molecule type" value="Genomic_DNA"/>
</dbReference>
<evidence type="ECO:0000313" key="4">
    <source>
        <dbReference type="EMBL" id="KAE9120356.1"/>
    </source>
</evidence>
<dbReference type="Proteomes" id="UP000440732">
    <property type="component" value="Unassembled WGS sequence"/>
</dbReference>
<evidence type="ECO:0000313" key="8">
    <source>
        <dbReference type="EMBL" id="KAE9215412.1"/>
    </source>
</evidence>
<evidence type="ECO:0000313" key="14">
    <source>
        <dbReference type="Proteomes" id="UP000437068"/>
    </source>
</evidence>
<name>A0A6A3XGK3_9STRA</name>
<dbReference type="AlphaFoldDB" id="A0A6A3XGK3"/>
<dbReference type="EMBL" id="QXGE01000295">
    <property type="protein sequence ID" value="KAE9316923.1"/>
    <property type="molecule type" value="Genomic_DNA"/>
</dbReference>
<dbReference type="Proteomes" id="UP000486351">
    <property type="component" value="Unassembled WGS sequence"/>
</dbReference>
<evidence type="ECO:0000313" key="16">
    <source>
        <dbReference type="Proteomes" id="UP000440732"/>
    </source>
</evidence>
<organism evidence="7 13">
    <name type="scientific">Phytophthora fragariae</name>
    <dbReference type="NCBI Taxonomy" id="53985"/>
    <lineage>
        <taxon>Eukaryota</taxon>
        <taxon>Sar</taxon>
        <taxon>Stramenopiles</taxon>
        <taxon>Oomycota</taxon>
        <taxon>Peronosporomycetes</taxon>
        <taxon>Peronosporales</taxon>
        <taxon>Peronosporaceae</taxon>
        <taxon>Phytophthora</taxon>
    </lineage>
</organism>
<dbReference type="EMBL" id="QXGD01000038">
    <property type="protein sequence ID" value="KAE9256840.1"/>
    <property type="molecule type" value="Genomic_DNA"/>
</dbReference>
<dbReference type="EMBL" id="QXFX01000314">
    <property type="protein sequence ID" value="KAE9120679.1"/>
    <property type="molecule type" value="Genomic_DNA"/>
</dbReference>
<evidence type="ECO:0000313" key="6">
    <source>
        <dbReference type="EMBL" id="KAE9148153.1"/>
    </source>
</evidence>
<evidence type="ECO:0000313" key="19">
    <source>
        <dbReference type="Proteomes" id="UP000476176"/>
    </source>
</evidence>
<keyword evidence="1" id="KW-0732">Signal</keyword>
<evidence type="ECO:0000313" key="2">
    <source>
        <dbReference type="EMBL" id="KAE8933955.1"/>
    </source>
</evidence>
<evidence type="ECO:0000313" key="7">
    <source>
        <dbReference type="EMBL" id="KAE9202178.1"/>
    </source>
</evidence>
<dbReference type="Proteomes" id="UP000441208">
    <property type="component" value="Unassembled WGS sequence"/>
</dbReference>
<sequence length="70" mass="7389">MSSGTSSIASALLFLALPDDSLENPLVIVLDSRSFSIRVKTEGTISDDTTYFSPSNFAVASANGFSITVR</sequence>
<proteinExistence type="predicted"/>
<dbReference type="EMBL" id="QXFY01000156">
    <property type="protein sequence ID" value="KAE9354369.1"/>
    <property type="molecule type" value="Genomic_DNA"/>
</dbReference>
<evidence type="ECO:0000313" key="20">
    <source>
        <dbReference type="Proteomes" id="UP000486351"/>
    </source>
</evidence>
<evidence type="ECO:0000313" key="3">
    <source>
        <dbReference type="EMBL" id="KAE9017444.1"/>
    </source>
</evidence>
<evidence type="ECO:0000313" key="17">
    <source>
        <dbReference type="Proteomes" id="UP000441208"/>
    </source>
</evidence>
<evidence type="ECO:0000313" key="10">
    <source>
        <dbReference type="EMBL" id="KAE9316923.1"/>
    </source>
</evidence>
<dbReference type="Proteomes" id="UP000433483">
    <property type="component" value="Unassembled WGS sequence"/>
</dbReference>
<evidence type="ECO:0000313" key="13">
    <source>
        <dbReference type="Proteomes" id="UP000433483"/>
    </source>
</evidence>
<evidence type="ECO:0000313" key="11">
    <source>
        <dbReference type="EMBL" id="KAE9354369.1"/>
    </source>
</evidence>
<evidence type="ECO:0000313" key="18">
    <source>
        <dbReference type="Proteomes" id="UP000460718"/>
    </source>
</evidence>
<evidence type="ECO:0000313" key="12">
    <source>
        <dbReference type="Proteomes" id="UP000429523"/>
    </source>
</evidence>
<dbReference type="Proteomes" id="UP000488956">
    <property type="component" value="Unassembled WGS sequence"/>
</dbReference>
<feature type="signal peptide" evidence="1">
    <location>
        <begin position="1"/>
        <end position="23"/>
    </location>
</feature>
<dbReference type="Proteomes" id="UP000437068">
    <property type="component" value="Unassembled WGS sequence"/>
</dbReference>